<gene>
    <name evidence="4" type="ORF">DFP98_10280</name>
</gene>
<dbReference type="RefSeq" id="WP_116059011.1">
    <property type="nucleotide sequence ID" value="NZ_QRDZ01000002.1"/>
</dbReference>
<dbReference type="PANTHER" id="PTHR41259:SF1">
    <property type="entry name" value="DOUBLE-STRAND BREAK REPAIR RAD50 ATPASE, PUTATIVE-RELATED"/>
    <property type="match status" value="1"/>
</dbReference>
<feature type="transmembrane region" description="Helical" evidence="2">
    <location>
        <begin position="530"/>
        <end position="549"/>
    </location>
</feature>
<dbReference type="Proteomes" id="UP000256977">
    <property type="component" value="Unassembled WGS sequence"/>
</dbReference>
<feature type="coiled-coil region" evidence="1">
    <location>
        <begin position="636"/>
        <end position="670"/>
    </location>
</feature>
<feature type="coiled-coil region" evidence="1">
    <location>
        <begin position="875"/>
        <end position="932"/>
    </location>
</feature>
<proteinExistence type="predicted"/>
<evidence type="ECO:0000256" key="2">
    <source>
        <dbReference type="SAM" id="Phobius"/>
    </source>
</evidence>
<keyword evidence="2" id="KW-1133">Transmembrane helix</keyword>
<accession>A0A3D9KM07</accession>
<name>A0A3D9KM07_9BACL</name>
<dbReference type="AlphaFoldDB" id="A0A3D9KM07"/>
<dbReference type="OrthoDB" id="9764467at2"/>
<dbReference type="Gene3D" id="3.40.50.300">
    <property type="entry name" value="P-loop containing nucleotide triphosphate hydrolases"/>
    <property type="match status" value="2"/>
</dbReference>
<sequence>MYIREIEVDGYGALNNLKLSFGEGRIAVLYGPNEAGKSTLLRFLRSMLYGFPTRKEPVERGEPAFGGRHGGRLVLEDKGGLQWRIERHAERSGEIRLRDESGTERVVAQAEWERLLLGGLSERLFRQLFAVSLNELHELRTLQGEELGNYLYHAGLAGGASITEARRKLGGELDRLYRPRGSTQEMNRLLAAIKDLEAEIRRSRDGIREYAEATEELARLEQRLAQSGEDLPALRMEAAKLQGALDAREWWLKRGALFAEIADLRAALPDPSAALLPEDAAGKWAERRSLRSAVSVRVASERDALEELLWRRARLHWDEERLAAFPELARLEAIREGVAAKREERTGLETELVALNDAVRGSLALISPQWGEEELAEFGGMAADREQARELRQAWEEAEKAATTLRAELRRLDRQREVLLDEETELGAGEAAEEYAAQETGVSVEFAPATKSELLQIWHQAEDARRDYERLAAAGRPRLPESVVLSRSSAGKGRGGSSGWLVWVAVAMAVAGLLWPFLPLGGEGLSPLAVLFSAGLLAMSAALAVYVWSRRGNEAQRYRENAKASSESEEAYRVSQNIMNEKLRKLLGNAQAEAAAAHLSESSFGIDEAPTAQEADAYWIKLREAVHEQIGLWEQNDRIRSQRQELQGRMQQLLKERKLIDEDAERQQRLLDELGERWRRWLIARKLPLHLTPGGAPELFAAAERGQAALRQRERLEERVHALDRTIGEFDRSARSLAEKWPPPGGLGAADSQLAVQWLYRIAAEERAAQEAAQQLEAQMEAAADKVRQTEAEQERVEEQVHTLLREFGVASENELEGRIRIDERCRALRREAREMQLRLEAGRDEAALAELYELLGKRDEASLAVLVQERQIGLAEAETSRSELLDRRGRLAQELERLRRDAELEDKSQRLRELGDQLEELTERYAVLALADKLIVRTKAVYEEEKQPEVLMRASRYFQRMTDGAYIRIVAPGDSKALYAETKERSLLDSVYLSRGTQEQLYLAMRFALCDAASPEHPLPLLLDDLFVHFDETRLARTLPVLEELGETRQALLFTCHRHVAQTIVSGIAGARLITLGA</sequence>
<evidence type="ECO:0000313" key="5">
    <source>
        <dbReference type="Proteomes" id="UP000256977"/>
    </source>
</evidence>
<feature type="coiled-coil region" evidence="1">
    <location>
        <begin position="338"/>
        <end position="422"/>
    </location>
</feature>
<keyword evidence="5" id="KW-1185">Reference proteome</keyword>
<keyword evidence="1" id="KW-0175">Coiled coil</keyword>
<evidence type="ECO:0000313" key="4">
    <source>
        <dbReference type="EMBL" id="RED87602.1"/>
    </source>
</evidence>
<feature type="domain" description="YhaN AAA" evidence="3">
    <location>
        <begin position="1"/>
        <end position="203"/>
    </location>
</feature>
<dbReference type="EMBL" id="QRDZ01000002">
    <property type="protein sequence ID" value="RED87602.1"/>
    <property type="molecule type" value="Genomic_DNA"/>
</dbReference>
<dbReference type="SUPFAM" id="SSF52540">
    <property type="entry name" value="P-loop containing nucleoside triphosphate hydrolases"/>
    <property type="match status" value="1"/>
</dbReference>
<dbReference type="InterPro" id="IPR027417">
    <property type="entry name" value="P-loop_NTPase"/>
</dbReference>
<feature type="transmembrane region" description="Helical" evidence="2">
    <location>
        <begin position="500"/>
        <end position="518"/>
    </location>
</feature>
<reference evidence="4 5" key="1">
    <citation type="submission" date="2018-07" db="EMBL/GenBank/DDBJ databases">
        <title>Genomic Encyclopedia of Type Strains, Phase III (KMG-III): the genomes of soil and plant-associated and newly described type strains.</title>
        <authorList>
            <person name="Whitman W."/>
        </authorList>
    </citation>
    <scope>NUCLEOTIDE SEQUENCE [LARGE SCALE GENOMIC DNA]</scope>
    <source>
        <strain evidence="4 5">CECT 7287</strain>
    </source>
</reference>
<dbReference type="InterPro" id="IPR038734">
    <property type="entry name" value="YhaN_AAA"/>
</dbReference>
<evidence type="ECO:0000256" key="1">
    <source>
        <dbReference type="SAM" id="Coils"/>
    </source>
</evidence>
<keyword evidence="2" id="KW-0472">Membrane</keyword>
<feature type="coiled-coil region" evidence="1">
    <location>
        <begin position="762"/>
        <end position="846"/>
    </location>
</feature>
<organism evidence="4 5">
    <name type="scientific">Cohnella phaseoli</name>
    <dbReference type="NCBI Taxonomy" id="456490"/>
    <lineage>
        <taxon>Bacteria</taxon>
        <taxon>Bacillati</taxon>
        <taxon>Bacillota</taxon>
        <taxon>Bacilli</taxon>
        <taxon>Bacillales</taxon>
        <taxon>Paenibacillaceae</taxon>
        <taxon>Cohnella</taxon>
    </lineage>
</organism>
<evidence type="ECO:0000259" key="3">
    <source>
        <dbReference type="Pfam" id="PF13514"/>
    </source>
</evidence>
<dbReference type="Pfam" id="PF13514">
    <property type="entry name" value="AAA_27"/>
    <property type="match status" value="1"/>
</dbReference>
<dbReference type="PANTHER" id="PTHR41259">
    <property type="entry name" value="DOUBLE-STRAND BREAK REPAIR RAD50 ATPASE, PUTATIVE-RELATED"/>
    <property type="match status" value="1"/>
</dbReference>
<comment type="caution">
    <text evidence="4">The sequence shown here is derived from an EMBL/GenBank/DDBJ whole genome shotgun (WGS) entry which is preliminary data.</text>
</comment>
<protein>
    <submittedName>
        <fullName evidence="4">Uncharacterized protein YhaN</fullName>
    </submittedName>
</protein>
<feature type="coiled-coil region" evidence="1">
    <location>
        <begin position="186"/>
        <end position="237"/>
    </location>
</feature>
<keyword evidence="2" id="KW-0812">Transmembrane</keyword>